<keyword evidence="1" id="KW-0347">Helicase</keyword>
<comment type="caution">
    <text evidence="1">The sequence shown here is derived from an EMBL/GenBank/DDBJ whole genome shotgun (WGS) entry which is preliminary data.</text>
</comment>
<proteinExistence type="predicted"/>
<evidence type="ECO:0000313" key="2">
    <source>
        <dbReference type="Proteomes" id="UP000019102"/>
    </source>
</evidence>
<evidence type="ECO:0000313" key="1">
    <source>
        <dbReference type="EMBL" id="GAE92303.1"/>
    </source>
</evidence>
<keyword evidence="2" id="KW-1185">Reference proteome</keyword>
<dbReference type="GO" id="GO:0004386">
    <property type="term" value="F:helicase activity"/>
    <property type="evidence" value="ECO:0007669"/>
    <property type="project" value="UniProtKB-KW"/>
</dbReference>
<dbReference type="eggNOG" id="COG0210">
    <property type="taxonomic scope" value="Bacteria"/>
</dbReference>
<name>W4VHK8_9BACI</name>
<dbReference type="Pfam" id="PF21196">
    <property type="entry name" value="PcrA_UvrD_tudor"/>
    <property type="match status" value="1"/>
</dbReference>
<organism evidence="1 2">
    <name type="scientific">Gracilibacillus boraciitolerans JCM 21714</name>
    <dbReference type="NCBI Taxonomy" id="1298598"/>
    <lineage>
        <taxon>Bacteria</taxon>
        <taxon>Bacillati</taxon>
        <taxon>Bacillota</taxon>
        <taxon>Bacilli</taxon>
        <taxon>Bacillales</taxon>
        <taxon>Bacillaceae</taxon>
        <taxon>Gracilibacillus</taxon>
    </lineage>
</organism>
<keyword evidence="1" id="KW-0547">Nucleotide-binding</keyword>
<gene>
    <name evidence="1" type="ORF">JCM21714_1292</name>
</gene>
<reference evidence="1 2" key="1">
    <citation type="journal article" date="2014" name="Genome Announc.">
        <title>Draft Genome Sequence of the Boron-Tolerant and Moderately Halotolerant Bacterium Gracilibacillus boraciitolerans JCM 21714T.</title>
        <authorList>
            <person name="Ahmed I."/>
            <person name="Oshima K."/>
            <person name="Suda W."/>
            <person name="Kitamura K."/>
            <person name="Iida T."/>
            <person name="Ohmori Y."/>
            <person name="Fujiwara T."/>
            <person name="Hattori M."/>
            <person name="Ohkuma M."/>
        </authorList>
    </citation>
    <scope>NUCLEOTIDE SEQUENCE [LARGE SCALE GENOMIC DNA]</scope>
    <source>
        <strain evidence="1 2">JCM 21714</strain>
    </source>
</reference>
<sequence length="41" mass="4366">MGARYNCQVNGSGDAMELDIAFPAPTGIKRLLAKFAPITKV</sequence>
<dbReference type="Proteomes" id="UP000019102">
    <property type="component" value="Unassembled WGS sequence"/>
</dbReference>
<dbReference type="EMBL" id="BAVS01000004">
    <property type="protein sequence ID" value="GAE92303.1"/>
    <property type="molecule type" value="Genomic_DNA"/>
</dbReference>
<dbReference type="STRING" id="1298598.JCM21714_1292"/>
<protein>
    <submittedName>
        <fullName evidence="1">ATP-dependent DNA helicase</fullName>
    </submittedName>
</protein>
<accession>W4VHK8</accession>
<dbReference type="AlphaFoldDB" id="W4VHK8"/>
<keyword evidence="1" id="KW-0067">ATP-binding</keyword>
<keyword evidence="1" id="KW-0378">Hydrolase</keyword>